<dbReference type="AlphaFoldDB" id="A0A329QLT8"/>
<dbReference type="InterPro" id="IPR004843">
    <property type="entry name" value="Calcineurin-like_PHP"/>
</dbReference>
<evidence type="ECO:0000256" key="3">
    <source>
        <dbReference type="ARBA" id="ARBA00023004"/>
    </source>
</evidence>
<reference evidence="6 7" key="1">
    <citation type="submission" date="2018-04" db="EMBL/GenBank/DDBJ databases">
        <title>Paenibacillus taichungensis Genome sequencing and assembly.</title>
        <authorList>
            <person name="Xu J."/>
            <person name="Rensing C."/>
            <person name="Mazhar H.S."/>
        </authorList>
    </citation>
    <scope>NUCLEOTIDE SEQUENCE [LARGE SCALE GENOMIC DNA]</scope>
    <source>
        <strain evidence="6 7">NC1</strain>
    </source>
</reference>
<dbReference type="InterPro" id="IPR042281">
    <property type="entry name" value="GpdQ_beta-strand"/>
</dbReference>
<evidence type="ECO:0000256" key="4">
    <source>
        <dbReference type="ARBA" id="ARBA00025742"/>
    </source>
</evidence>
<evidence type="ECO:0000313" key="7">
    <source>
        <dbReference type="Proteomes" id="UP000250642"/>
    </source>
</evidence>
<evidence type="ECO:0000256" key="1">
    <source>
        <dbReference type="ARBA" id="ARBA00022723"/>
    </source>
</evidence>
<dbReference type="SUPFAM" id="SSF56300">
    <property type="entry name" value="Metallo-dependent phosphatases"/>
    <property type="match status" value="1"/>
</dbReference>
<evidence type="ECO:0000259" key="5">
    <source>
        <dbReference type="Pfam" id="PF00149"/>
    </source>
</evidence>
<comment type="similarity">
    <text evidence="4">Belongs to the cyclic nucleotide phosphodiesterase class-III family.</text>
</comment>
<dbReference type="PANTHER" id="PTHR42988">
    <property type="entry name" value="PHOSPHOHYDROLASE"/>
    <property type="match status" value="1"/>
</dbReference>
<sequence length="292" mass="33342">MNHKVYKIKMEVAFMRLALLGDLHYSSMSHGTEEMRAARVRAYEHMFKAFLKEDADYHISIGDLTHEGTAQELRSIFSMLAKSEREFIHVLGNHDTYSLPKHEISMITGQVRYRAIDTPHVRLIFMDTAQEMNREDWGGELDEEQLTWIKGQIADSHEKQVLVFGHHPVFDTTARSTLDKLYIRPQDELRSIFNSRPEGGIYFCGHNHMNSIVKQGAWHYVQTAACLDVPAYRVIEVHEGEVIITHQRMLDTDLSNDIQSFCLDTPGFGPVANALGEENDLILSVRIASAAQ</sequence>
<organism evidence="6 7">
    <name type="scientific">Paenibacillus taichungensis</name>
    <dbReference type="NCBI Taxonomy" id="484184"/>
    <lineage>
        <taxon>Bacteria</taxon>
        <taxon>Bacillati</taxon>
        <taxon>Bacillota</taxon>
        <taxon>Bacilli</taxon>
        <taxon>Bacillales</taxon>
        <taxon>Paenibacillaceae</taxon>
        <taxon>Paenibacillus</taxon>
    </lineage>
</organism>
<dbReference type="GO" id="GO:0046872">
    <property type="term" value="F:metal ion binding"/>
    <property type="evidence" value="ECO:0007669"/>
    <property type="project" value="UniProtKB-KW"/>
</dbReference>
<dbReference type="Gene3D" id="3.30.750.180">
    <property type="entry name" value="GpdQ, beta-strand dimerisation domain"/>
    <property type="match status" value="1"/>
</dbReference>
<proteinExistence type="inferred from homology"/>
<protein>
    <submittedName>
        <fullName evidence="6">Metallophosphoesterase</fullName>
    </submittedName>
</protein>
<evidence type="ECO:0000256" key="2">
    <source>
        <dbReference type="ARBA" id="ARBA00022801"/>
    </source>
</evidence>
<dbReference type="Pfam" id="PF00149">
    <property type="entry name" value="Metallophos"/>
    <property type="match status" value="1"/>
</dbReference>
<dbReference type="Proteomes" id="UP000250642">
    <property type="component" value="Unassembled WGS sequence"/>
</dbReference>
<name>A0A329QLT8_9BACL</name>
<dbReference type="InterPro" id="IPR029052">
    <property type="entry name" value="Metallo-depent_PP-like"/>
</dbReference>
<keyword evidence="2" id="KW-0378">Hydrolase</keyword>
<gene>
    <name evidence="6" type="ORF">DC345_18335</name>
</gene>
<comment type="caution">
    <text evidence="6">The sequence shown here is derived from an EMBL/GenBank/DDBJ whole genome shotgun (WGS) entry which is preliminary data.</text>
</comment>
<accession>A0A329QLT8</accession>
<evidence type="ECO:0000313" key="6">
    <source>
        <dbReference type="EMBL" id="RAW13327.1"/>
    </source>
</evidence>
<dbReference type="InterPro" id="IPR050884">
    <property type="entry name" value="CNP_phosphodiesterase-III"/>
</dbReference>
<dbReference type="GO" id="GO:0016787">
    <property type="term" value="F:hydrolase activity"/>
    <property type="evidence" value="ECO:0007669"/>
    <property type="project" value="UniProtKB-KW"/>
</dbReference>
<dbReference type="EMBL" id="QEVW01000012">
    <property type="protein sequence ID" value="RAW13327.1"/>
    <property type="molecule type" value="Genomic_DNA"/>
</dbReference>
<dbReference type="PANTHER" id="PTHR42988:SF2">
    <property type="entry name" value="CYCLIC NUCLEOTIDE PHOSPHODIESTERASE CBUA0032-RELATED"/>
    <property type="match status" value="1"/>
</dbReference>
<keyword evidence="1" id="KW-0479">Metal-binding</keyword>
<feature type="domain" description="Calcineurin-like phosphoesterase" evidence="5">
    <location>
        <begin position="15"/>
        <end position="209"/>
    </location>
</feature>
<dbReference type="Gene3D" id="3.60.21.10">
    <property type="match status" value="1"/>
</dbReference>
<keyword evidence="3" id="KW-0408">Iron</keyword>